<dbReference type="Gene3D" id="3.40.50.1820">
    <property type="entry name" value="alpha/beta hydrolase"/>
    <property type="match status" value="2"/>
</dbReference>
<dbReference type="Proteomes" id="UP000007014">
    <property type="component" value="Chromosome 20"/>
</dbReference>
<proteinExistence type="predicted"/>
<sequence length="470" mass="52956">MAPALSVVAVWRAVEFLLRLNYQRFEGALSERYACLEAAASVIEIRTVALRSLDGSYAKTSSEVSPRAPERTRLLQVRIFEHAARSMQQRLRTGDRARDTLGVVLLVHGLSPSGNRDARMEAVARALASLGFTAVIPDFVEFRECRMGQQTLDEIAWAVVAVAKAFHQESISLFAACVAAGYTLCAVLGSGEHIRQRVRTIMCIGPYAEVEAMVWCAMSSDSADDYGRNAIFYNFLQYSSLISEIEHAGNAANGHGWMSQLLHALRLALEDSHFLRGSTEAAMLPKYFKELRDRVPHSFDTANDASEDASSTRTSHVQRVFERFQLDKEFRELHTKAMLSHPAVQKLIASCQPIRVVSREPIDFPILLLHGECDNIVPCRESRRLFCAMMHNKLCTVKPLIEITSLLNHGDRQRLNWFTDTPQIIRLIRLFAQFFTWAAQPRISVPQSHSSSAKNRTESRLLQPRIIRSR</sequence>
<dbReference type="OrthoDB" id="1976at2759"/>
<reference evidence="1 2" key="2">
    <citation type="journal article" date="2007" name="BMC Biol.">
        <title>A 100%-complete sequence reveals unusually simple genomic features in the hot-spring red alga Cyanidioschyzon merolae.</title>
        <authorList>
            <person name="Nozaki H."/>
            <person name="Takano H."/>
            <person name="Misumi O."/>
            <person name="Terasawa K."/>
            <person name="Matsuzaki M."/>
            <person name="Maruyama S."/>
            <person name="Nishida K."/>
            <person name="Yagisawa F."/>
            <person name="Yoshida Y."/>
            <person name="Fujiwara T."/>
            <person name="Takio S."/>
            <person name="Tamura K."/>
            <person name="Chung S.J."/>
            <person name="Nakamura S."/>
            <person name="Kuroiwa H."/>
            <person name="Tanaka K."/>
            <person name="Sato N."/>
            <person name="Kuroiwa T."/>
        </authorList>
    </citation>
    <scope>NUCLEOTIDE SEQUENCE [LARGE SCALE GENOMIC DNA]</scope>
    <source>
        <strain evidence="1 2">10D</strain>
    </source>
</reference>
<evidence type="ECO:0000313" key="2">
    <source>
        <dbReference type="Proteomes" id="UP000007014"/>
    </source>
</evidence>
<organism evidence="1 2">
    <name type="scientific">Cyanidioschyzon merolae (strain NIES-3377 / 10D)</name>
    <name type="common">Unicellular red alga</name>
    <dbReference type="NCBI Taxonomy" id="280699"/>
    <lineage>
        <taxon>Eukaryota</taxon>
        <taxon>Rhodophyta</taxon>
        <taxon>Bangiophyceae</taxon>
        <taxon>Cyanidiales</taxon>
        <taxon>Cyanidiaceae</taxon>
        <taxon>Cyanidioschyzon</taxon>
    </lineage>
</organism>
<dbReference type="RefSeq" id="XP_005539088.1">
    <property type="nucleotide sequence ID" value="XM_005539031.1"/>
</dbReference>
<name>M1VHX1_CYAM1</name>
<dbReference type="EMBL" id="AP006502">
    <property type="protein sequence ID" value="BAM83052.1"/>
    <property type="molecule type" value="Genomic_DNA"/>
</dbReference>
<gene>
    <name evidence="1" type="ORF">CYME_CMT019C</name>
</gene>
<evidence type="ECO:0000313" key="1">
    <source>
        <dbReference type="EMBL" id="BAM83052.1"/>
    </source>
</evidence>
<accession>M1VHX1</accession>
<dbReference type="Gramene" id="CMT019CT">
    <property type="protein sequence ID" value="CMT019CT"/>
    <property type="gene ID" value="CMT019C"/>
</dbReference>
<dbReference type="SUPFAM" id="SSF53474">
    <property type="entry name" value="alpha/beta-Hydrolases"/>
    <property type="match status" value="1"/>
</dbReference>
<dbReference type="KEGG" id="cme:CYME_CMT019C"/>
<reference evidence="1 2" key="1">
    <citation type="journal article" date="2004" name="Nature">
        <title>Genome sequence of the ultrasmall unicellular red alga Cyanidioschyzon merolae 10D.</title>
        <authorList>
            <person name="Matsuzaki M."/>
            <person name="Misumi O."/>
            <person name="Shin-i T."/>
            <person name="Maruyama S."/>
            <person name="Takahara M."/>
            <person name="Miyagishima S."/>
            <person name="Mori T."/>
            <person name="Nishida K."/>
            <person name="Yagisawa F."/>
            <person name="Nishida K."/>
            <person name="Yoshida Y."/>
            <person name="Nishimura Y."/>
            <person name="Nakao S."/>
            <person name="Kobayashi T."/>
            <person name="Momoyama Y."/>
            <person name="Higashiyama T."/>
            <person name="Minoda A."/>
            <person name="Sano M."/>
            <person name="Nomoto H."/>
            <person name="Oishi K."/>
            <person name="Hayashi H."/>
            <person name="Ohta F."/>
            <person name="Nishizaka S."/>
            <person name="Haga S."/>
            <person name="Miura S."/>
            <person name="Morishita T."/>
            <person name="Kabeya Y."/>
            <person name="Terasawa K."/>
            <person name="Suzuki Y."/>
            <person name="Ishii Y."/>
            <person name="Asakawa S."/>
            <person name="Takano H."/>
            <person name="Ohta N."/>
            <person name="Kuroiwa H."/>
            <person name="Tanaka K."/>
            <person name="Shimizu N."/>
            <person name="Sugano S."/>
            <person name="Sato N."/>
            <person name="Nozaki H."/>
            <person name="Ogasawara N."/>
            <person name="Kohara Y."/>
            <person name="Kuroiwa T."/>
        </authorList>
    </citation>
    <scope>NUCLEOTIDE SEQUENCE [LARGE SCALE GENOMIC DNA]</scope>
    <source>
        <strain evidence="1 2">10D</strain>
    </source>
</reference>
<dbReference type="HOGENOM" id="CLU_581881_0_0_1"/>
<dbReference type="InterPro" id="IPR029058">
    <property type="entry name" value="AB_hydrolase_fold"/>
</dbReference>
<dbReference type="GeneID" id="16998055"/>
<dbReference type="AlphaFoldDB" id="M1VHX1"/>
<keyword evidence="2" id="KW-1185">Reference proteome</keyword>
<protein>
    <submittedName>
        <fullName evidence="1">Uncharacterized protein</fullName>
    </submittedName>
</protein>